<feature type="transmembrane region" description="Helical" evidence="6">
    <location>
        <begin position="219"/>
        <end position="242"/>
    </location>
</feature>
<accession>A0AA94LL00</accession>
<evidence type="ECO:0000256" key="6">
    <source>
        <dbReference type="SAM" id="Phobius"/>
    </source>
</evidence>
<dbReference type="InterPro" id="IPR044770">
    <property type="entry name" value="MFS_spinster-like"/>
</dbReference>
<evidence type="ECO:0000256" key="2">
    <source>
        <dbReference type="ARBA" id="ARBA00022448"/>
    </source>
</evidence>
<evidence type="ECO:0000259" key="7">
    <source>
        <dbReference type="PROSITE" id="PS50850"/>
    </source>
</evidence>
<evidence type="ECO:0000313" key="9">
    <source>
        <dbReference type="Proteomes" id="UP000198427"/>
    </source>
</evidence>
<proteinExistence type="predicted"/>
<dbReference type="AlphaFoldDB" id="A0AA94LL00"/>
<evidence type="ECO:0000256" key="5">
    <source>
        <dbReference type="ARBA" id="ARBA00023136"/>
    </source>
</evidence>
<dbReference type="Pfam" id="PF07690">
    <property type="entry name" value="MFS_1"/>
    <property type="match status" value="1"/>
</dbReference>
<feature type="transmembrane region" description="Helical" evidence="6">
    <location>
        <begin position="304"/>
        <end position="321"/>
    </location>
</feature>
<feature type="transmembrane region" description="Helical" evidence="6">
    <location>
        <begin position="327"/>
        <end position="344"/>
    </location>
</feature>
<comment type="caution">
    <text evidence="8">The sequence shown here is derived from an EMBL/GenBank/DDBJ whole genome shotgun (WGS) entry which is preliminary data.</text>
</comment>
<feature type="transmembrane region" description="Helical" evidence="6">
    <location>
        <begin position="18"/>
        <end position="36"/>
    </location>
</feature>
<feature type="domain" description="Major facilitator superfamily (MFS) profile" evidence="7">
    <location>
        <begin position="23"/>
        <end position="418"/>
    </location>
</feature>
<dbReference type="Gene3D" id="1.20.1250.20">
    <property type="entry name" value="MFS general substrate transporter like domains"/>
    <property type="match status" value="2"/>
</dbReference>
<evidence type="ECO:0000256" key="1">
    <source>
        <dbReference type="ARBA" id="ARBA00004141"/>
    </source>
</evidence>
<feature type="transmembrane region" description="Helical" evidence="6">
    <location>
        <begin position="90"/>
        <end position="109"/>
    </location>
</feature>
<comment type="subcellular location">
    <subcellularLocation>
        <location evidence="1">Membrane</location>
        <topology evidence="1">Multi-pass membrane protein</topology>
    </subcellularLocation>
</comment>
<dbReference type="Proteomes" id="UP000198427">
    <property type="component" value="Unassembled WGS sequence"/>
</dbReference>
<dbReference type="SUPFAM" id="SSF103473">
    <property type="entry name" value="MFS general substrate transporter"/>
    <property type="match status" value="1"/>
</dbReference>
<feature type="transmembrane region" description="Helical" evidence="6">
    <location>
        <begin position="180"/>
        <end position="198"/>
    </location>
</feature>
<dbReference type="PROSITE" id="PS50850">
    <property type="entry name" value="MFS"/>
    <property type="match status" value="1"/>
</dbReference>
<gene>
    <name evidence="8" type="ORF">SAMN06265364_1253</name>
</gene>
<keyword evidence="5 6" id="KW-0472">Membrane</keyword>
<organism evidence="8 9">
    <name type="scientific">Prevotella jejuni</name>
    <dbReference type="NCBI Taxonomy" id="1177574"/>
    <lineage>
        <taxon>Bacteria</taxon>
        <taxon>Pseudomonadati</taxon>
        <taxon>Bacteroidota</taxon>
        <taxon>Bacteroidia</taxon>
        <taxon>Bacteroidales</taxon>
        <taxon>Prevotellaceae</taxon>
        <taxon>Prevotella</taxon>
    </lineage>
</organism>
<dbReference type="GO" id="GO:0022857">
    <property type="term" value="F:transmembrane transporter activity"/>
    <property type="evidence" value="ECO:0007669"/>
    <property type="project" value="InterPro"/>
</dbReference>
<dbReference type="InterPro" id="IPR020846">
    <property type="entry name" value="MFS_dom"/>
</dbReference>
<dbReference type="InterPro" id="IPR036259">
    <property type="entry name" value="MFS_trans_sf"/>
</dbReference>
<keyword evidence="2" id="KW-0813">Transport</keyword>
<feature type="transmembrane region" description="Helical" evidence="6">
    <location>
        <begin position="272"/>
        <end position="292"/>
    </location>
</feature>
<keyword evidence="4 6" id="KW-1133">Transmembrane helix</keyword>
<dbReference type="InterPro" id="IPR011701">
    <property type="entry name" value="MFS"/>
</dbReference>
<protein>
    <submittedName>
        <fullName evidence="8">Sugar phosphate permease</fullName>
    </submittedName>
</protein>
<evidence type="ECO:0000313" key="8">
    <source>
        <dbReference type="EMBL" id="SNR97831.1"/>
    </source>
</evidence>
<dbReference type="EMBL" id="FZNZ01000025">
    <property type="protein sequence ID" value="SNR97831.1"/>
    <property type="molecule type" value="Genomic_DNA"/>
</dbReference>
<keyword evidence="3 6" id="KW-0812">Transmembrane</keyword>
<dbReference type="PANTHER" id="PTHR23505:SF79">
    <property type="entry name" value="PROTEIN SPINSTER"/>
    <property type="match status" value="1"/>
</dbReference>
<feature type="transmembrane region" description="Helical" evidence="6">
    <location>
        <begin position="392"/>
        <end position="414"/>
    </location>
</feature>
<feature type="transmembrane region" description="Helical" evidence="6">
    <location>
        <begin position="150"/>
        <end position="174"/>
    </location>
</feature>
<reference evidence="8 9" key="1">
    <citation type="submission" date="2017-06" db="EMBL/GenBank/DDBJ databases">
        <authorList>
            <person name="Varghese N."/>
            <person name="Submissions S."/>
        </authorList>
    </citation>
    <scope>NUCLEOTIDE SEQUENCE [LARGE SCALE GENOMIC DNA]</scope>
    <source>
        <strain evidence="8 9">DSM 26989</strain>
    </source>
</reference>
<dbReference type="GO" id="GO:0016020">
    <property type="term" value="C:membrane"/>
    <property type="evidence" value="ECO:0007669"/>
    <property type="project" value="UniProtKB-SubCell"/>
</dbReference>
<dbReference type="PANTHER" id="PTHR23505">
    <property type="entry name" value="SPINSTER"/>
    <property type="match status" value="1"/>
</dbReference>
<feature type="transmembrane region" description="Helical" evidence="6">
    <location>
        <begin position="365"/>
        <end position="386"/>
    </location>
</feature>
<sequence length="422" mass="46189">MIRDREVGAGSNLLMKKYYPWVLVALLWFVALLNYMDRQMLSTMQEAMKVDIAELNHAEAFGALMAVFLWIYGLVSPFAGIIADRVNRKWLVVGSIFVWSAVTYLMGYAESFDQLYWLRAFMGISEALYIPAALSLIADWHEGKSRSLAIGIHMTGLYVGQAVGGFGATLAAMFSWHAAFHWFGIIGIVYSVVLLLFLKENPKHGQKAISHDEPKANKNPFRGLSVVFSTWAFWVILFYFAVPSLPGWATKNWLPTLFANSLDIPMSSAGPMSTITIAVSSFIGVIMGGIISDRWVQRNLRGRVYTSAIGLGLTVPSLMFLGFGHSLVSVVGAGLCFGIGYGMFDANNMPILCQFISSKYRSTAYGIMNMTGVFAGAAVTQVLGKWTDGGDLGLGFAILGGIVVLALVLQLSCLRPTTDNME</sequence>
<keyword evidence="9" id="KW-1185">Reference proteome</keyword>
<evidence type="ECO:0000256" key="4">
    <source>
        <dbReference type="ARBA" id="ARBA00022989"/>
    </source>
</evidence>
<feature type="transmembrane region" description="Helical" evidence="6">
    <location>
        <begin position="115"/>
        <end position="138"/>
    </location>
</feature>
<name>A0AA94LL00_9BACT</name>
<feature type="transmembrane region" description="Helical" evidence="6">
    <location>
        <begin position="60"/>
        <end position="83"/>
    </location>
</feature>
<evidence type="ECO:0000256" key="3">
    <source>
        <dbReference type="ARBA" id="ARBA00022692"/>
    </source>
</evidence>